<evidence type="ECO:0000313" key="1">
    <source>
        <dbReference type="EMBL" id="ATZ08821.1"/>
    </source>
</evidence>
<name>A0ABC8CL96_CORST</name>
<dbReference type="EMBL" id="CP024932">
    <property type="protein sequence ID" value="ATZ08821.1"/>
    <property type="molecule type" value="Genomic_DNA"/>
</dbReference>
<dbReference type="RefSeq" id="WP_100619099.1">
    <property type="nucleotide sequence ID" value="NZ_CP024932.1"/>
</dbReference>
<accession>A0ABC8CL96</accession>
<dbReference type="Proteomes" id="UP000231994">
    <property type="component" value="Chromosome"/>
</dbReference>
<gene>
    <name evidence="1" type="ORF">A9D01_08745</name>
</gene>
<proteinExistence type="predicted"/>
<organism evidence="1 2">
    <name type="scientific">Corynebacterium striatum</name>
    <dbReference type="NCBI Taxonomy" id="43770"/>
    <lineage>
        <taxon>Bacteria</taxon>
        <taxon>Bacillati</taxon>
        <taxon>Actinomycetota</taxon>
        <taxon>Actinomycetes</taxon>
        <taxon>Mycobacteriales</taxon>
        <taxon>Corynebacteriaceae</taxon>
        <taxon>Corynebacterium</taxon>
    </lineage>
</organism>
<dbReference type="AlphaFoldDB" id="A0ABC8CL96"/>
<dbReference type="InterPro" id="IPR025591">
    <property type="entry name" value="RloB"/>
</dbReference>
<sequence length="198" mass="22505">MSAKSNRQRRKRKEGSRKANDRILIIAQGSVTEIEYFNELKSLYRLPGIQIINESHSPENIVKKSKNAISREEFDKVYFVVDVDASSKNQLEQGFAQARKLSTRNRTCQFIVSTECFEVWLLAHHSKLTHVYTRATLSAKANTLGLLENKKHLAESFPFHNLDQAMKNVKMHGPNEIGSKNSTAIPHLLKAIGVMKDL</sequence>
<reference evidence="1 2" key="1">
    <citation type="submission" date="2017-11" db="EMBL/GenBank/DDBJ databases">
        <title>Whole genome sequencing of cultured pathogen.</title>
        <authorList>
            <person name="Hoffmann M."/>
            <person name="Sanchez M."/>
            <person name="Timme R."/>
            <person name="Nudel K."/>
            <person name="Bry L."/>
        </authorList>
    </citation>
    <scope>NUCLEOTIDE SEQUENCE [LARGE SCALE GENOMIC DNA]</scope>
    <source>
        <strain evidence="1 2">216</strain>
    </source>
</reference>
<protein>
    <recommendedName>
        <fullName evidence="3">RloB domain-containing protein</fullName>
    </recommendedName>
</protein>
<evidence type="ECO:0008006" key="3">
    <source>
        <dbReference type="Google" id="ProtNLM"/>
    </source>
</evidence>
<evidence type="ECO:0000313" key="2">
    <source>
        <dbReference type="Proteomes" id="UP000231994"/>
    </source>
</evidence>
<dbReference type="Pfam" id="PF13707">
    <property type="entry name" value="RloB"/>
    <property type="match status" value="1"/>
</dbReference>